<organism evidence="6 7">
    <name type="scientific">Alternaria dauci</name>
    <dbReference type="NCBI Taxonomy" id="48095"/>
    <lineage>
        <taxon>Eukaryota</taxon>
        <taxon>Fungi</taxon>
        <taxon>Dikarya</taxon>
        <taxon>Ascomycota</taxon>
        <taxon>Pezizomycotina</taxon>
        <taxon>Dothideomycetes</taxon>
        <taxon>Pleosporomycetidae</taxon>
        <taxon>Pleosporales</taxon>
        <taxon>Pleosporineae</taxon>
        <taxon>Pleosporaceae</taxon>
        <taxon>Alternaria</taxon>
        <taxon>Alternaria sect. Porri</taxon>
    </lineage>
</organism>
<dbReference type="InterPro" id="IPR037198">
    <property type="entry name" value="MutL_C_sf"/>
</dbReference>
<feature type="region of interest" description="Disordered" evidence="3">
    <location>
        <begin position="532"/>
        <end position="575"/>
    </location>
</feature>
<dbReference type="GeneID" id="96086124"/>
<feature type="region of interest" description="Disordered" evidence="3">
    <location>
        <begin position="374"/>
        <end position="433"/>
    </location>
</feature>
<evidence type="ECO:0000256" key="2">
    <source>
        <dbReference type="ARBA" id="ARBA00022763"/>
    </source>
</evidence>
<dbReference type="InterPro" id="IPR014762">
    <property type="entry name" value="DNA_mismatch_repair_CS"/>
</dbReference>
<evidence type="ECO:0000256" key="3">
    <source>
        <dbReference type="SAM" id="MobiDB-lite"/>
    </source>
</evidence>
<dbReference type="InterPro" id="IPR014721">
    <property type="entry name" value="Ribsml_uS5_D2-typ_fold_subgr"/>
</dbReference>
<dbReference type="PANTHER" id="PTHR10073">
    <property type="entry name" value="DNA MISMATCH REPAIR PROTEIN MLH, PMS, MUTL"/>
    <property type="match status" value="1"/>
</dbReference>
<dbReference type="Proteomes" id="UP001578633">
    <property type="component" value="Chromosome 5"/>
</dbReference>
<dbReference type="PANTHER" id="PTHR10073:SF52">
    <property type="entry name" value="MISMATCH REPAIR ENDONUCLEASE PMS2"/>
    <property type="match status" value="1"/>
</dbReference>
<dbReference type="Pfam" id="PF08676">
    <property type="entry name" value="MutL_C"/>
    <property type="match status" value="1"/>
</dbReference>
<dbReference type="InterPro" id="IPR013507">
    <property type="entry name" value="DNA_mismatch_S5_2-like"/>
</dbReference>
<evidence type="ECO:0000259" key="4">
    <source>
        <dbReference type="SMART" id="SM00853"/>
    </source>
</evidence>
<evidence type="ECO:0008006" key="8">
    <source>
        <dbReference type="Google" id="ProtNLM"/>
    </source>
</evidence>
<dbReference type="SUPFAM" id="SSF54211">
    <property type="entry name" value="Ribosomal protein S5 domain 2-like"/>
    <property type="match status" value="1"/>
</dbReference>
<dbReference type="InterPro" id="IPR036890">
    <property type="entry name" value="HATPase_C_sf"/>
</dbReference>
<dbReference type="Pfam" id="PF01119">
    <property type="entry name" value="DNA_mis_repair"/>
    <property type="match status" value="1"/>
</dbReference>
<evidence type="ECO:0000313" key="7">
    <source>
        <dbReference type="Proteomes" id="UP001578633"/>
    </source>
</evidence>
<dbReference type="InterPro" id="IPR002099">
    <property type="entry name" value="MutL/Mlh/PMS"/>
</dbReference>
<name>A0ABR3UGG1_9PLEO</name>
<evidence type="ECO:0000259" key="5">
    <source>
        <dbReference type="SMART" id="SM01340"/>
    </source>
</evidence>
<dbReference type="SMART" id="SM01340">
    <property type="entry name" value="DNA_mis_repair"/>
    <property type="match status" value="1"/>
</dbReference>
<dbReference type="Gene3D" id="3.30.1540.20">
    <property type="entry name" value="MutL, C-terminal domain, dimerisation subdomain"/>
    <property type="match status" value="1"/>
</dbReference>
<dbReference type="Gene3D" id="3.30.230.10">
    <property type="match status" value="1"/>
</dbReference>
<dbReference type="NCBIfam" id="TIGR00585">
    <property type="entry name" value="mutl"/>
    <property type="match status" value="1"/>
</dbReference>
<dbReference type="InterPro" id="IPR038973">
    <property type="entry name" value="MutL/Mlh/Pms-like"/>
</dbReference>
<dbReference type="InterPro" id="IPR020568">
    <property type="entry name" value="Ribosomal_Su5_D2-typ_SF"/>
</dbReference>
<feature type="domain" description="DNA mismatch repair protein S5" evidence="5">
    <location>
        <begin position="217"/>
        <end position="361"/>
    </location>
</feature>
<proteinExistence type="inferred from homology"/>
<feature type="compositionally biased region" description="Low complexity" evidence="3">
    <location>
        <begin position="534"/>
        <end position="551"/>
    </location>
</feature>
<keyword evidence="2" id="KW-0227">DNA damage</keyword>
<dbReference type="RefSeq" id="XP_069306162.1">
    <property type="nucleotide sequence ID" value="XM_069451944.1"/>
</dbReference>
<reference evidence="6 7" key="1">
    <citation type="submission" date="2024-09" db="EMBL/GenBank/DDBJ databases">
        <title>T2T genomes of carrot and Alternaria dauci and their utility for understanding host-pathogen interaction during carrot leaf blight disease.</title>
        <authorList>
            <person name="Liu W."/>
            <person name="Xu S."/>
            <person name="Ou C."/>
            <person name="Liu X."/>
            <person name="Zhuang F."/>
            <person name="Deng X.W."/>
        </authorList>
    </citation>
    <scope>NUCLEOTIDE SEQUENCE [LARGE SCALE GENOMIC DNA]</scope>
    <source>
        <strain evidence="6 7">A2016</strain>
    </source>
</reference>
<dbReference type="PROSITE" id="PS00058">
    <property type="entry name" value="DNA_MISMATCH_REPAIR_1"/>
    <property type="match status" value="1"/>
</dbReference>
<dbReference type="SMART" id="SM00853">
    <property type="entry name" value="MutL_C"/>
    <property type="match status" value="1"/>
</dbReference>
<dbReference type="SUPFAM" id="SSF118116">
    <property type="entry name" value="DNA mismatch repair protein MutL"/>
    <property type="match status" value="1"/>
</dbReference>
<dbReference type="CDD" id="cd03484">
    <property type="entry name" value="MutL_Trans_hPMS_2_like"/>
    <property type="match status" value="1"/>
</dbReference>
<dbReference type="InterPro" id="IPR014790">
    <property type="entry name" value="MutL_C"/>
</dbReference>
<dbReference type="Pfam" id="PF13589">
    <property type="entry name" value="HATPase_c_3"/>
    <property type="match status" value="1"/>
</dbReference>
<evidence type="ECO:0000313" key="6">
    <source>
        <dbReference type="EMBL" id="KAL1795578.1"/>
    </source>
</evidence>
<feature type="domain" description="MutL C-terminal dimerisation" evidence="4">
    <location>
        <begin position="871"/>
        <end position="1032"/>
    </location>
</feature>
<dbReference type="EMBL" id="JBHGVX010000005">
    <property type="protein sequence ID" value="KAL1795578.1"/>
    <property type="molecule type" value="Genomic_DNA"/>
</dbReference>
<dbReference type="Gene3D" id="3.30.1370.100">
    <property type="entry name" value="MutL, C-terminal domain, regulatory subdomain"/>
    <property type="match status" value="1"/>
</dbReference>
<dbReference type="CDD" id="cd16926">
    <property type="entry name" value="HATPase_MutL-MLH-PMS-like"/>
    <property type="match status" value="1"/>
</dbReference>
<comment type="caution">
    <text evidence="6">The sequence shown here is derived from an EMBL/GenBank/DDBJ whole genome shotgun (WGS) entry which is preliminary data.</text>
</comment>
<dbReference type="SUPFAM" id="SSF55874">
    <property type="entry name" value="ATPase domain of HSP90 chaperone/DNA topoisomerase II/histidine kinase"/>
    <property type="match status" value="1"/>
</dbReference>
<keyword evidence="7" id="KW-1185">Reference proteome</keyword>
<feature type="compositionally biased region" description="Basic and acidic residues" evidence="3">
    <location>
        <begin position="464"/>
        <end position="477"/>
    </location>
</feature>
<gene>
    <name evidence="6" type="ORF">ACET3X_005802</name>
</gene>
<protein>
    <recommendedName>
        <fullName evidence="8">DNA mismatch repair protein MutL</fullName>
    </recommendedName>
</protein>
<feature type="region of interest" description="Disordered" evidence="3">
    <location>
        <begin position="626"/>
        <end position="763"/>
    </location>
</feature>
<dbReference type="InterPro" id="IPR042120">
    <property type="entry name" value="MutL_C_dimsub"/>
</dbReference>
<feature type="region of interest" description="Disordered" evidence="3">
    <location>
        <begin position="447"/>
        <end position="514"/>
    </location>
</feature>
<comment type="similarity">
    <text evidence="1">Belongs to the DNA mismatch repair MutL/HexB family.</text>
</comment>
<accession>A0ABR3UGG1</accession>
<dbReference type="Gene3D" id="3.30.565.10">
    <property type="entry name" value="Histidine kinase-like ATPase, C-terminal domain"/>
    <property type="match status" value="1"/>
</dbReference>
<evidence type="ECO:0000256" key="1">
    <source>
        <dbReference type="ARBA" id="ARBA00006082"/>
    </source>
</evidence>
<dbReference type="InterPro" id="IPR042121">
    <property type="entry name" value="MutL_C_regsub"/>
</dbReference>
<sequence length="1099" mass="121154">MATIKAIEGRSVHQIQSGQVIVGLESVCKELVENSIDAGATWIEVRFRNHGLDAIEVQDNGSGIAPDDYDTIALKHYTSKLASYDDLESLQTFGFRGEALSSLCALSKFHIITARPSDGPKGTRLDFEQSGKLKGTSVVAAKQGTTVVVETLFHNLPVRRKELEKNVKREYNKVLQLLNAYACISVGVKFSVSNQIPKGKKTVAFSTNANASTRDNISNVYGAKTVAALIPLSLQFVMHPSNRPGATQSAKNWSTQEDSGSRTVKIVGHISRPVVGEGRQTPDRQMFFVNSRPCNLPQVAKAFNEVYKSYNITQSPFVFADIQLNTNAYDVNVSPDKRTIMLHDQTALLENLKEALLELFEGHDQSVPQAQLLGQKTPTSAFKPPTMRFSDSTTSVAEGDRSEPESVVETRRETPKRSHMRSAPDTSGTNNLPGFVKASLIERFASQDSKDRTVSPAVRPLRTRTSDDGEATGDHVSHSHMPRRSATPEHEHPVHPPLARSQSPLFEPEEMTEVPVRISQPSKIVQDFNARIASQSPRQPEPSSSSNPSQPVVGGKSGQQPIPAIVQTPQKSWSQSTIQNAFDRMRPMRTPIQQATITVGDMTTVSTIGTGSQSIASKQARIHTPKFSLSGKPLNQTPKRSLFKNGLSGFAAPGTQAESSDDGDQEDEEDKKEEEGGDEVAQDTYMSDAPIRSPSPTKRLTSRGFEEPQTDDMTVSSSAPAPHLRIAPGQDQVAQSASESEAEPHAEAEDTDDDYVEDSEKKKREETKIAQLIAEAEEAAARPTDMNLKRANKLFKVTQKKYWTINLERVIETDIDAIARHIQNIQASIDASMAEIDDAAALLTSTQLNQEDPEERLSLTVTKADFNEMRIIGQFNQGFIIAVRPPTSTSPTSDVFIIDQHASDEKYNFERLSATTTLVPQKLVHPHPLELTAVEREIIRENKHSLTANGFVVDLESIDENEVDHPAQLISLPMSKEVTFTPTDLEELLALILENPPSSSTSTSRHIPRPSKVRKLLASRACRSSVMIGKTLQPPRMREIVRHMGSMDKPWSCPHGRPTMRHLFGLEKWQGWTEGDGVTGVDVQGAKTDWNAYLKNNMR</sequence>
<feature type="compositionally biased region" description="Acidic residues" evidence="3">
    <location>
        <begin position="659"/>
        <end position="681"/>
    </location>
</feature>
<feature type="compositionally biased region" description="Basic and acidic residues" evidence="3">
    <location>
        <begin position="398"/>
        <end position="416"/>
    </location>
</feature>